<comment type="similarity">
    <text evidence="6">Belongs to the ABC-4 integral membrane protein family.</text>
</comment>
<dbReference type="KEGG" id="fya:KMW28_08930"/>
<dbReference type="InterPro" id="IPR050250">
    <property type="entry name" value="Macrolide_Exporter_MacB"/>
</dbReference>
<dbReference type="Pfam" id="PF12704">
    <property type="entry name" value="MacB_PCD"/>
    <property type="match status" value="1"/>
</dbReference>
<organism evidence="10 11">
    <name type="scientific">Flammeovirga yaeyamensis</name>
    <dbReference type="NCBI Taxonomy" id="367791"/>
    <lineage>
        <taxon>Bacteria</taxon>
        <taxon>Pseudomonadati</taxon>
        <taxon>Bacteroidota</taxon>
        <taxon>Cytophagia</taxon>
        <taxon>Cytophagales</taxon>
        <taxon>Flammeovirgaceae</taxon>
        <taxon>Flammeovirga</taxon>
    </lineage>
</organism>
<keyword evidence="5 7" id="KW-0472">Membrane</keyword>
<evidence type="ECO:0000256" key="2">
    <source>
        <dbReference type="ARBA" id="ARBA00022475"/>
    </source>
</evidence>
<evidence type="ECO:0000256" key="1">
    <source>
        <dbReference type="ARBA" id="ARBA00004651"/>
    </source>
</evidence>
<dbReference type="AlphaFoldDB" id="A0AAX1N8X3"/>
<feature type="transmembrane region" description="Helical" evidence="7">
    <location>
        <begin position="336"/>
        <end position="359"/>
    </location>
</feature>
<feature type="domain" description="MacB-like periplasmic core" evidence="9">
    <location>
        <begin position="19"/>
        <end position="237"/>
    </location>
</feature>
<feature type="transmembrane region" description="Helical" evidence="7">
    <location>
        <begin position="371"/>
        <end position="393"/>
    </location>
</feature>
<evidence type="ECO:0000259" key="8">
    <source>
        <dbReference type="Pfam" id="PF02687"/>
    </source>
</evidence>
<dbReference type="EMBL" id="CP076132">
    <property type="protein sequence ID" value="QWG03692.1"/>
    <property type="molecule type" value="Genomic_DNA"/>
</dbReference>
<evidence type="ECO:0000259" key="9">
    <source>
        <dbReference type="Pfam" id="PF12704"/>
    </source>
</evidence>
<feature type="domain" description="ABC3 transporter permease C-terminal" evidence="8">
    <location>
        <begin position="286"/>
        <end position="401"/>
    </location>
</feature>
<evidence type="ECO:0000256" key="3">
    <source>
        <dbReference type="ARBA" id="ARBA00022692"/>
    </source>
</evidence>
<feature type="transmembrane region" description="Helical" evidence="7">
    <location>
        <begin position="17"/>
        <end position="40"/>
    </location>
</feature>
<evidence type="ECO:0000313" key="11">
    <source>
        <dbReference type="Proteomes" id="UP000678679"/>
    </source>
</evidence>
<gene>
    <name evidence="10" type="ORF">KMW28_08930</name>
</gene>
<dbReference type="Pfam" id="PF02687">
    <property type="entry name" value="FtsX"/>
    <property type="match status" value="1"/>
</dbReference>
<dbReference type="RefSeq" id="WP_169664525.1">
    <property type="nucleotide sequence ID" value="NZ_CP076132.1"/>
</dbReference>
<name>A0AAX1N8X3_9BACT</name>
<dbReference type="InterPro" id="IPR025857">
    <property type="entry name" value="MacB_PCD"/>
</dbReference>
<sequence length="412" mass="47460">MITYIKLAWHSLQKNPFFSFIILFGISMTIMVVMFIGSILDTSFGSNGIYKNMDLVLSGANVRVNRVEGEGYSSGHWHYQSYKEYFSKMKSFEVSTVTLNHYFSNVYYNELGKKITRLDIDQNFTEIFPLQFLKGRSFSLDDIEQKRQIAIITDELAADLFGKEDPIGKKIKTNSQFYEIVGVVEKENKLRRQAFADIYTPFDIYRKPNPNWHQYLGSCIFFMKFKDKDHLLQGQKEFQQIVKSLPIDSSKNEMSVEADFLSEKGWMFDFLFDMGDENMYYVYLYSIVLICMAIPALSLINLNITRITERTAEMGIRKAFGASSFDLLRQLLIENVFTTLIGGVIGIILAYIATFLFNTYSWMGADERLEINYGLLVFGFGCTLFFSVLSGFYPALKVSNFGIINSLKSDKQ</sequence>
<protein>
    <submittedName>
        <fullName evidence="10">ABC transporter permease</fullName>
    </submittedName>
</protein>
<evidence type="ECO:0000256" key="7">
    <source>
        <dbReference type="SAM" id="Phobius"/>
    </source>
</evidence>
<dbReference type="Proteomes" id="UP000678679">
    <property type="component" value="Chromosome 1"/>
</dbReference>
<evidence type="ECO:0000256" key="5">
    <source>
        <dbReference type="ARBA" id="ARBA00023136"/>
    </source>
</evidence>
<dbReference type="GO" id="GO:0022857">
    <property type="term" value="F:transmembrane transporter activity"/>
    <property type="evidence" value="ECO:0007669"/>
    <property type="project" value="TreeGrafter"/>
</dbReference>
<comment type="subcellular location">
    <subcellularLocation>
        <location evidence="1">Cell membrane</location>
        <topology evidence="1">Multi-pass membrane protein</topology>
    </subcellularLocation>
</comment>
<dbReference type="PANTHER" id="PTHR30572">
    <property type="entry name" value="MEMBRANE COMPONENT OF TRANSPORTER-RELATED"/>
    <property type="match status" value="1"/>
</dbReference>
<accession>A0AAX1N8X3</accession>
<proteinExistence type="inferred from homology"/>
<evidence type="ECO:0000256" key="6">
    <source>
        <dbReference type="ARBA" id="ARBA00038076"/>
    </source>
</evidence>
<keyword evidence="4 7" id="KW-1133">Transmembrane helix</keyword>
<reference evidence="10 11" key="1">
    <citation type="submission" date="2021-05" db="EMBL/GenBank/DDBJ databases">
        <title>Comparative genomic studies on the polysaccharide-degrading batcterial strains of the Flammeovirga genus.</title>
        <authorList>
            <person name="Zewei F."/>
            <person name="Zheng Z."/>
            <person name="Yu L."/>
            <person name="Ruyue G."/>
            <person name="Yanhong M."/>
            <person name="Yuanyuan C."/>
            <person name="Jingyan G."/>
            <person name="Wenjun H."/>
        </authorList>
    </citation>
    <scope>NUCLEOTIDE SEQUENCE [LARGE SCALE GENOMIC DNA]</scope>
    <source>
        <strain evidence="10 11">NBRC:100898</strain>
    </source>
</reference>
<keyword evidence="2" id="KW-1003">Cell membrane</keyword>
<evidence type="ECO:0000313" key="10">
    <source>
        <dbReference type="EMBL" id="QWG03692.1"/>
    </source>
</evidence>
<dbReference type="GO" id="GO:0005886">
    <property type="term" value="C:plasma membrane"/>
    <property type="evidence" value="ECO:0007669"/>
    <property type="project" value="UniProtKB-SubCell"/>
</dbReference>
<dbReference type="PANTHER" id="PTHR30572:SF4">
    <property type="entry name" value="ABC TRANSPORTER PERMEASE YTRF"/>
    <property type="match status" value="1"/>
</dbReference>
<keyword evidence="11" id="KW-1185">Reference proteome</keyword>
<feature type="transmembrane region" description="Helical" evidence="7">
    <location>
        <begin position="280"/>
        <end position="300"/>
    </location>
</feature>
<evidence type="ECO:0000256" key="4">
    <source>
        <dbReference type="ARBA" id="ARBA00022989"/>
    </source>
</evidence>
<dbReference type="InterPro" id="IPR003838">
    <property type="entry name" value="ABC3_permease_C"/>
</dbReference>
<keyword evidence="3 7" id="KW-0812">Transmembrane</keyword>